<keyword evidence="13 17" id="KW-0479">Metal-binding</keyword>
<keyword evidence="14 17" id="KW-0418">Kinase</keyword>
<proteinExistence type="inferred from homology"/>
<evidence type="ECO:0000256" key="16">
    <source>
        <dbReference type="ARBA" id="ARBA00033235"/>
    </source>
</evidence>
<evidence type="ECO:0000313" key="25">
    <source>
        <dbReference type="EMBL" id="HDD44631.1"/>
    </source>
</evidence>
<dbReference type="Pfam" id="PF05524">
    <property type="entry name" value="PEP-utilisers_N"/>
    <property type="match status" value="1"/>
</dbReference>
<evidence type="ECO:0000256" key="17">
    <source>
        <dbReference type="PIRNR" id="PIRNR000732"/>
    </source>
</evidence>
<keyword evidence="15 17" id="KW-0460">Magnesium</keyword>
<dbReference type="GO" id="GO:0046872">
    <property type="term" value="F:metal ion binding"/>
    <property type="evidence" value="ECO:0007669"/>
    <property type="project" value="UniProtKB-KW"/>
</dbReference>
<dbReference type="InterPro" id="IPR008279">
    <property type="entry name" value="PEP-util_enz_mobile_dom"/>
</dbReference>
<dbReference type="GO" id="GO:0008965">
    <property type="term" value="F:phosphoenolpyruvate-protein phosphotransferase activity"/>
    <property type="evidence" value="ECO:0007669"/>
    <property type="project" value="UniProtKB-EC"/>
</dbReference>
<dbReference type="SUPFAM" id="SSF52009">
    <property type="entry name" value="Phosphohistidine domain"/>
    <property type="match status" value="1"/>
</dbReference>
<feature type="domain" description="PEP-utilising enzyme C-terminal" evidence="23">
    <location>
        <begin position="257"/>
        <end position="543"/>
    </location>
</feature>
<comment type="cofactor">
    <cofactor evidence="2 17 20">
        <name>Mg(2+)</name>
        <dbReference type="ChEBI" id="CHEBI:18420"/>
    </cofactor>
</comment>
<protein>
    <recommendedName>
        <fullName evidence="7 17">Phosphoenolpyruvate-protein phosphotransferase</fullName>
        <ecNumber evidence="6 17">2.7.3.9</ecNumber>
    </recommendedName>
    <alternativeName>
        <fullName evidence="16 17">Phosphotransferase system, enzyme I</fullName>
    </alternativeName>
</protein>
<feature type="coiled-coil region" evidence="21">
    <location>
        <begin position="37"/>
        <end position="64"/>
    </location>
</feature>
<evidence type="ECO:0000256" key="7">
    <source>
        <dbReference type="ARBA" id="ARBA00016544"/>
    </source>
</evidence>
<feature type="binding site" evidence="19">
    <location>
        <position position="299"/>
    </location>
    <ligand>
        <name>phosphoenolpyruvate</name>
        <dbReference type="ChEBI" id="CHEBI:58702"/>
    </ligand>
</feature>
<comment type="similarity">
    <text evidence="5 17">Belongs to the PEP-utilizing enzyme family.</text>
</comment>
<dbReference type="Gene3D" id="3.50.30.10">
    <property type="entry name" value="Phosphohistidine domain"/>
    <property type="match status" value="1"/>
</dbReference>
<dbReference type="InterPro" id="IPR024692">
    <property type="entry name" value="PTS_EI"/>
</dbReference>
<dbReference type="Gene3D" id="1.10.274.10">
    <property type="entry name" value="PtsI, HPr-binding domain"/>
    <property type="match status" value="1"/>
</dbReference>
<comment type="catalytic activity">
    <reaction evidence="1 17">
        <text>L-histidyl-[protein] + phosphoenolpyruvate = N(pros)-phospho-L-histidyl-[protein] + pyruvate</text>
        <dbReference type="Rhea" id="RHEA:23880"/>
        <dbReference type="Rhea" id="RHEA-COMP:9745"/>
        <dbReference type="Rhea" id="RHEA-COMP:9746"/>
        <dbReference type="ChEBI" id="CHEBI:15361"/>
        <dbReference type="ChEBI" id="CHEBI:29979"/>
        <dbReference type="ChEBI" id="CHEBI:58702"/>
        <dbReference type="ChEBI" id="CHEBI:64837"/>
        <dbReference type="EC" id="2.7.3.9"/>
    </reaction>
</comment>
<feature type="binding site" evidence="19">
    <location>
        <begin position="457"/>
        <end position="458"/>
    </location>
    <ligand>
        <name>phosphoenolpyruvate</name>
        <dbReference type="ChEBI" id="CHEBI:58702"/>
    </ligand>
</feature>
<feature type="active site" description="Tele-phosphohistidine intermediate" evidence="18">
    <location>
        <position position="192"/>
    </location>
</feature>
<comment type="caution">
    <text evidence="25">The sequence shown here is derived from an EMBL/GenBank/DDBJ whole genome shotgun (WGS) entry which is preliminary data.</text>
</comment>
<dbReference type="PRINTS" id="PR01736">
    <property type="entry name" value="PHPHTRNFRASE"/>
</dbReference>
<feature type="domain" description="PEP-utilising enzyme mobile" evidence="22">
    <location>
        <begin position="156"/>
        <end position="228"/>
    </location>
</feature>
<keyword evidence="12 17" id="KW-0598">Phosphotransferase system</keyword>
<dbReference type="AlphaFoldDB" id="A0A7C0YA12"/>
<dbReference type="PIRSF" id="PIRSF000732">
    <property type="entry name" value="PTS_enzyme_I"/>
    <property type="match status" value="1"/>
</dbReference>
<evidence type="ECO:0000256" key="6">
    <source>
        <dbReference type="ARBA" id="ARBA00012232"/>
    </source>
</evidence>
<dbReference type="PANTHER" id="PTHR46244:SF3">
    <property type="entry name" value="PHOSPHOENOLPYRUVATE-PROTEIN PHOSPHOTRANSFERASE"/>
    <property type="match status" value="1"/>
</dbReference>
<dbReference type="InterPro" id="IPR050499">
    <property type="entry name" value="PEP-utilizing_PTS_enzyme"/>
</dbReference>
<reference evidence="25" key="1">
    <citation type="journal article" date="2020" name="mSystems">
        <title>Genome- and Community-Level Interaction Insights into Carbon Utilization and Element Cycling Functions of Hydrothermarchaeota in Hydrothermal Sediment.</title>
        <authorList>
            <person name="Zhou Z."/>
            <person name="Liu Y."/>
            <person name="Xu W."/>
            <person name="Pan J."/>
            <person name="Luo Z.H."/>
            <person name="Li M."/>
        </authorList>
    </citation>
    <scope>NUCLEOTIDE SEQUENCE [LARGE SCALE GENOMIC DNA]</scope>
    <source>
        <strain evidence="25">HyVt-233</strain>
    </source>
</reference>
<feature type="binding site" evidence="20">
    <location>
        <position position="434"/>
    </location>
    <ligand>
        <name>Mg(2+)</name>
        <dbReference type="ChEBI" id="CHEBI:18420"/>
    </ligand>
</feature>
<evidence type="ECO:0000256" key="8">
    <source>
        <dbReference type="ARBA" id="ARBA00022448"/>
    </source>
</evidence>
<comment type="function">
    <text evidence="3 17">General (non sugar-specific) component of the phosphoenolpyruvate-dependent sugar phosphotransferase system (sugar PTS). This major carbohydrate active-transport system catalyzes the phosphorylation of incoming sugar substrates concomitantly with their translocation across the cell membrane. Enzyme I transfers the phosphoryl group from phosphoenolpyruvate (PEP) to the phosphoryl carrier protein (HPr).</text>
</comment>
<sequence length="596" mass="67380">MEERFKGIGASPGIGIGKVVLLERKEPRFVYEFLLKESEVKKEVERFKKAVEGVKKEFKQLIKNLKKTPFKEVKQIIETYISILSDPLLFKTTIHCIKEEKVNAEWALAKSLEGIEKIFGEIEDDYLKQRVQDVHYVVNRILTKLQSRQEISRQVPAQSVIVAYDLSPPEMTRFLSGEVVGFVSETGGRTSHTAIVAQALKLPAVLGAKEISQKVKVGELIIVDGLSGEVIVNPLSDTLKKYQEKQKKYKEYCQEIEHFAFLPAQTLDGYTLKVMANVELFEEIPSILNAGAEGIGLFRTEFFYLQQKELPDEETLYEYYTKVVKAMAPYPVTFRTLDLGGDKLSSALEFTPALNPALGLRAIRFCLKQKDIFRTQLRALLRASAHGQIRILLPLISGLEEIKETKEFLEKLKAELKVSGYPVASHIPLGIMVEVPSAVTLIEFLAKEVDFLSIGTNDLIQYTLAIDRGNEQVAYLYEPLHPAVLRMIYTIVETARKLRLPVSVCGEVAGDPIYTPILVGMGINEISLNAQNIALIKKTIRSISFQEVRELVKELINMGSVKEIKQCYLNIVQNWFKETLEDILTERISLVYEGKT</sequence>
<evidence type="ECO:0000256" key="4">
    <source>
        <dbReference type="ARBA" id="ARBA00004496"/>
    </source>
</evidence>
<dbReference type="InterPro" id="IPR000121">
    <property type="entry name" value="PEP_util_C"/>
</dbReference>
<feature type="binding site" evidence="19">
    <location>
        <position position="335"/>
    </location>
    <ligand>
        <name>phosphoenolpyruvate</name>
        <dbReference type="ChEBI" id="CHEBI:58702"/>
    </ligand>
</feature>
<dbReference type="InterPro" id="IPR015813">
    <property type="entry name" value="Pyrv/PenolPyrv_kinase-like_dom"/>
</dbReference>
<keyword evidence="9 17" id="KW-0963">Cytoplasm</keyword>
<dbReference type="PROSITE" id="PS00742">
    <property type="entry name" value="PEP_ENZYMES_2"/>
    <property type="match status" value="1"/>
</dbReference>
<dbReference type="Proteomes" id="UP000886289">
    <property type="component" value="Unassembled WGS sequence"/>
</dbReference>
<evidence type="ECO:0000256" key="10">
    <source>
        <dbReference type="ARBA" id="ARBA00022597"/>
    </source>
</evidence>
<dbReference type="InterPro" id="IPR036637">
    <property type="entry name" value="Phosphohistidine_dom_sf"/>
</dbReference>
<dbReference type="PANTHER" id="PTHR46244">
    <property type="entry name" value="PHOSPHOENOLPYRUVATE-PROTEIN PHOSPHOTRANSFERASE"/>
    <property type="match status" value="1"/>
</dbReference>
<dbReference type="SUPFAM" id="SSF51621">
    <property type="entry name" value="Phosphoenolpyruvate/pyruvate domain"/>
    <property type="match status" value="1"/>
</dbReference>
<keyword evidence="10 17" id="KW-0762">Sugar transport</keyword>
<accession>A0A7C0YA12</accession>
<keyword evidence="8 17" id="KW-0813">Transport</keyword>
<evidence type="ECO:0000256" key="12">
    <source>
        <dbReference type="ARBA" id="ARBA00022683"/>
    </source>
</evidence>
<name>A0A7C0YA12_DESA2</name>
<dbReference type="InterPro" id="IPR006318">
    <property type="entry name" value="PTS_EI-like"/>
</dbReference>
<dbReference type="Gene3D" id="3.20.20.60">
    <property type="entry name" value="Phosphoenolpyruvate-binding domains"/>
    <property type="match status" value="1"/>
</dbReference>
<evidence type="ECO:0000256" key="1">
    <source>
        <dbReference type="ARBA" id="ARBA00000683"/>
    </source>
</evidence>
<evidence type="ECO:0000259" key="23">
    <source>
        <dbReference type="Pfam" id="PF02896"/>
    </source>
</evidence>
<dbReference type="NCBIfam" id="TIGR01417">
    <property type="entry name" value="PTS_I_fam"/>
    <property type="match status" value="1"/>
</dbReference>
<keyword evidence="21" id="KW-0175">Coiled coil</keyword>
<dbReference type="InterPro" id="IPR036618">
    <property type="entry name" value="PtsI_HPr-bd_sf"/>
</dbReference>
<dbReference type="InterPro" id="IPR040442">
    <property type="entry name" value="Pyrv_kinase-like_dom_sf"/>
</dbReference>
<keyword evidence="11 17" id="KW-0808">Transferase</keyword>
<dbReference type="SUPFAM" id="SSF47831">
    <property type="entry name" value="Enzyme I of the PEP:sugar phosphotransferase system HPr-binding (sub)domain"/>
    <property type="match status" value="1"/>
</dbReference>
<evidence type="ECO:0000256" key="14">
    <source>
        <dbReference type="ARBA" id="ARBA00022777"/>
    </source>
</evidence>
<feature type="binding site" evidence="19">
    <location>
        <position position="468"/>
    </location>
    <ligand>
        <name>phosphoenolpyruvate</name>
        <dbReference type="ChEBI" id="CHEBI:58702"/>
    </ligand>
</feature>
<dbReference type="InterPro" id="IPR008731">
    <property type="entry name" value="PTS_EIN"/>
</dbReference>
<evidence type="ECO:0000256" key="3">
    <source>
        <dbReference type="ARBA" id="ARBA00002728"/>
    </source>
</evidence>
<evidence type="ECO:0000256" key="18">
    <source>
        <dbReference type="PIRSR" id="PIRSR000732-1"/>
    </source>
</evidence>
<gene>
    <name evidence="25" type="primary">ptsP</name>
    <name evidence="25" type="ORF">ENG63_07215</name>
</gene>
<dbReference type="Pfam" id="PF02896">
    <property type="entry name" value="PEP-utilizers_C"/>
    <property type="match status" value="1"/>
</dbReference>
<dbReference type="GO" id="GO:0016301">
    <property type="term" value="F:kinase activity"/>
    <property type="evidence" value="ECO:0007669"/>
    <property type="project" value="UniProtKB-KW"/>
</dbReference>
<feature type="binding site" evidence="20">
    <location>
        <position position="458"/>
    </location>
    <ligand>
        <name>Mg(2+)</name>
        <dbReference type="ChEBI" id="CHEBI:18420"/>
    </ligand>
</feature>
<evidence type="ECO:0000256" key="21">
    <source>
        <dbReference type="SAM" id="Coils"/>
    </source>
</evidence>
<comment type="subcellular location">
    <subcellularLocation>
        <location evidence="4 17">Cytoplasm</location>
    </subcellularLocation>
</comment>
<evidence type="ECO:0000259" key="24">
    <source>
        <dbReference type="Pfam" id="PF05524"/>
    </source>
</evidence>
<evidence type="ECO:0000256" key="11">
    <source>
        <dbReference type="ARBA" id="ARBA00022679"/>
    </source>
</evidence>
<dbReference type="GO" id="GO:0005737">
    <property type="term" value="C:cytoplasm"/>
    <property type="evidence" value="ECO:0007669"/>
    <property type="project" value="UniProtKB-SubCell"/>
</dbReference>
<evidence type="ECO:0000256" key="2">
    <source>
        <dbReference type="ARBA" id="ARBA00001946"/>
    </source>
</evidence>
<organism evidence="25">
    <name type="scientific">Desulfofervidus auxilii</name>
    <dbReference type="NCBI Taxonomy" id="1621989"/>
    <lineage>
        <taxon>Bacteria</taxon>
        <taxon>Pseudomonadati</taxon>
        <taxon>Thermodesulfobacteriota</taxon>
        <taxon>Candidatus Desulfofervidia</taxon>
        <taxon>Candidatus Desulfofervidales</taxon>
        <taxon>Candidatus Desulfofervidaceae</taxon>
        <taxon>Candidatus Desulfofervidus</taxon>
    </lineage>
</organism>
<evidence type="ECO:0000256" key="9">
    <source>
        <dbReference type="ARBA" id="ARBA00022490"/>
    </source>
</evidence>
<evidence type="ECO:0000259" key="22">
    <source>
        <dbReference type="Pfam" id="PF00391"/>
    </source>
</evidence>
<evidence type="ECO:0000256" key="19">
    <source>
        <dbReference type="PIRSR" id="PIRSR000732-2"/>
    </source>
</evidence>
<dbReference type="GO" id="GO:0009401">
    <property type="term" value="P:phosphoenolpyruvate-dependent sugar phosphotransferase system"/>
    <property type="evidence" value="ECO:0007669"/>
    <property type="project" value="UniProtKB-KW"/>
</dbReference>
<evidence type="ECO:0000256" key="15">
    <source>
        <dbReference type="ARBA" id="ARBA00022842"/>
    </source>
</evidence>
<feature type="domain" description="Phosphotransferase system enzyme I N-terminal" evidence="24">
    <location>
        <begin position="6"/>
        <end position="130"/>
    </location>
</feature>
<evidence type="ECO:0000256" key="13">
    <source>
        <dbReference type="ARBA" id="ARBA00022723"/>
    </source>
</evidence>
<dbReference type="Pfam" id="PF00391">
    <property type="entry name" value="PEP-utilizers"/>
    <property type="match status" value="1"/>
</dbReference>
<evidence type="ECO:0000256" key="20">
    <source>
        <dbReference type="PIRSR" id="PIRSR000732-3"/>
    </source>
</evidence>
<dbReference type="InterPro" id="IPR023151">
    <property type="entry name" value="PEP_util_CS"/>
</dbReference>
<dbReference type="EMBL" id="DRBS01000266">
    <property type="protein sequence ID" value="HDD44631.1"/>
    <property type="molecule type" value="Genomic_DNA"/>
</dbReference>
<feature type="active site" description="Proton donor" evidence="18">
    <location>
        <position position="505"/>
    </location>
</feature>
<evidence type="ECO:0000256" key="5">
    <source>
        <dbReference type="ARBA" id="ARBA00007837"/>
    </source>
</evidence>
<dbReference type="EC" id="2.7.3.9" evidence="6 17"/>